<organism evidence="3">
    <name type="scientific">viral metagenome</name>
    <dbReference type="NCBI Taxonomy" id="1070528"/>
    <lineage>
        <taxon>unclassified sequences</taxon>
        <taxon>metagenomes</taxon>
        <taxon>organismal metagenomes</taxon>
    </lineage>
</organism>
<dbReference type="SMART" id="SM00465">
    <property type="entry name" value="GIYc"/>
    <property type="match status" value="3"/>
</dbReference>
<reference evidence="3" key="1">
    <citation type="journal article" date="2020" name="Nature">
        <title>Giant virus diversity and host interactions through global metagenomics.</title>
        <authorList>
            <person name="Schulz F."/>
            <person name="Roux S."/>
            <person name="Paez-Espino D."/>
            <person name="Jungbluth S."/>
            <person name="Walsh D.A."/>
            <person name="Denef V.J."/>
            <person name="McMahon K.D."/>
            <person name="Konstantinidis K.T."/>
            <person name="Eloe-Fadrosh E.A."/>
            <person name="Kyrpides N.C."/>
            <person name="Woyke T."/>
        </authorList>
    </citation>
    <scope>NUCLEOTIDE SEQUENCE</scope>
    <source>
        <strain evidence="3">GVMAG-M-3300023174-141</strain>
    </source>
</reference>
<dbReference type="PROSITE" id="PS50164">
    <property type="entry name" value="GIY_YIG"/>
    <property type="match status" value="1"/>
</dbReference>
<feature type="domain" description="GIY-YIG" evidence="2">
    <location>
        <begin position="6"/>
        <end position="94"/>
    </location>
</feature>
<name>A0A6C0DGB0_9ZZZZ</name>
<dbReference type="SUPFAM" id="SSF82771">
    <property type="entry name" value="GIY-YIG endonuclease"/>
    <property type="match status" value="2"/>
</dbReference>
<dbReference type="InterPro" id="IPR000305">
    <property type="entry name" value="GIY-YIG_endonuc"/>
</dbReference>
<dbReference type="EMBL" id="MN739587">
    <property type="protein sequence ID" value="QHT14625.1"/>
    <property type="molecule type" value="Genomic_DNA"/>
</dbReference>
<proteinExistence type="predicted"/>
<evidence type="ECO:0000256" key="1">
    <source>
        <dbReference type="SAM" id="MobiDB-lite"/>
    </source>
</evidence>
<evidence type="ECO:0000313" key="3">
    <source>
        <dbReference type="EMBL" id="QHT14625.1"/>
    </source>
</evidence>
<feature type="compositionally biased region" description="Basic and acidic residues" evidence="1">
    <location>
        <begin position="229"/>
        <end position="238"/>
    </location>
</feature>
<sequence length="533" mass="63672">MTTRYQTSKIYRLLCKDGHYYIGSTTQALNVRLNTHKTLSKSKNDPIYEHGNQIGWDKITIELLEEYPCTSKGELNEKEKEYRSRAKSDPLCLNDSSDIIAIDPTNDTIYRTGKIYRLICNDGTYYIGSTVSNLSSCIANHKQRSISRPTESPYDHFIKIGWNNVHIDLIEHYSCYSKEELDKQKEKIIATSLNDRLCLNHIDTNENDTKDREEDAEKDVNESDEEDKKEDKDEESKKSEMIVNVHNKYKNGKIYKLLCKDGHYYYGSTTTSLEKRFVCHKHAIKHNTHGGQYFYFSLIQIDDIMIELVENYQCHTKMELLQKENEYIIAHKSDPFCLNTYQSFQSEEDKKEYDKRYHEAHPDIAKEYNESHREEATQRTKEYRIKHKEDILRKESEYREAHRQLLCEKQKDYAKRNQDKVKETRKKTYEANREKYAEYAAQYRKLNQEKIQAKQREWNQKKKEENSEQIMKEREEKRNRRKEQTKERLKKDQEIHLCECGGTYQLYRKSRHDNNKLHQAYLSAKIEHVMVIS</sequence>
<dbReference type="Gene3D" id="3.40.1440.10">
    <property type="entry name" value="GIY-YIG endonuclease"/>
    <property type="match status" value="2"/>
</dbReference>
<dbReference type="AlphaFoldDB" id="A0A6C0DGB0"/>
<protein>
    <recommendedName>
        <fullName evidence="2">GIY-YIG domain-containing protein</fullName>
    </recommendedName>
</protein>
<feature type="compositionally biased region" description="Basic and acidic residues" evidence="1">
    <location>
        <begin position="206"/>
        <end position="221"/>
    </location>
</feature>
<dbReference type="InterPro" id="IPR035901">
    <property type="entry name" value="GIY-YIG_endonuc_sf"/>
</dbReference>
<feature type="region of interest" description="Disordered" evidence="1">
    <location>
        <begin position="206"/>
        <end position="238"/>
    </location>
</feature>
<accession>A0A6C0DGB0</accession>
<feature type="region of interest" description="Disordered" evidence="1">
    <location>
        <begin position="457"/>
        <end position="488"/>
    </location>
</feature>
<evidence type="ECO:0000259" key="2">
    <source>
        <dbReference type="PROSITE" id="PS50164"/>
    </source>
</evidence>